<dbReference type="Proteomes" id="UP000216446">
    <property type="component" value="Unassembled WGS sequence"/>
</dbReference>
<comment type="caution">
    <text evidence="2">The sequence shown here is derived from an EMBL/GenBank/DDBJ whole genome shotgun (WGS) entry which is preliminary data.</text>
</comment>
<name>A0A259TTQ6_9BACT</name>
<dbReference type="AlphaFoldDB" id="A0A259TTQ6"/>
<evidence type="ECO:0000313" key="3">
    <source>
        <dbReference type="Proteomes" id="UP000216446"/>
    </source>
</evidence>
<sequence>MPASPPSRYVRKQFSVTPEQDRALKRWSRELGVSEAELVRRALDAALADGSVTLPAGSPLDELLAHTRELGDGRRLEGGWDREGLYDDRGYQRDRDDAAGA</sequence>
<proteinExistence type="predicted"/>
<organism evidence="2 3">
    <name type="scientific">Rubricoccus marinus</name>
    <dbReference type="NCBI Taxonomy" id="716817"/>
    <lineage>
        <taxon>Bacteria</taxon>
        <taxon>Pseudomonadati</taxon>
        <taxon>Rhodothermota</taxon>
        <taxon>Rhodothermia</taxon>
        <taxon>Rhodothermales</taxon>
        <taxon>Rubricoccaceae</taxon>
        <taxon>Rubricoccus</taxon>
    </lineage>
</organism>
<dbReference type="InterPro" id="IPR038733">
    <property type="entry name" value="Predicted_DNA_bind_prot_RHH"/>
</dbReference>
<reference evidence="2 3" key="1">
    <citation type="submission" date="2016-11" db="EMBL/GenBank/DDBJ databases">
        <title>Study of marine rhodopsin-containing bacteria.</title>
        <authorList>
            <person name="Yoshizawa S."/>
            <person name="Kumagai Y."/>
            <person name="Kogure K."/>
        </authorList>
    </citation>
    <scope>NUCLEOTIDE SEQUENCE [LARGE SCALE GENOMIC DNA]</scope>
    <source>
        <strain evidence="2 3">SG-29</strain>
    </source>
</reference>
<accession>A0A259TTQ6</accession>
<evidence type="ECO:0000259" key="1">
    <source>
        <dbReference type="Pfam" id="PF12651"/>
    </source>
</evidence>
<gene>
    <name evidence="2" type="ORF">BSZ36_18595</name>
</gene>
<protein>
    <recommendedName>
        <fullName evidence="1">Predicted DNA-binding protein ribbon-helix-helix domain-containing protein</fullName>
    </recommendedName>
</protein>
<dbReference type="CDD" id="cd21631">
    <property type="entry name" value="RHH_CopG_NikR-like"/>
    <property type="match status" value="1"/>
</dbReference>
<dbReference type="RefSeq" id="WP_094552120.1">
    <property type="nucleotide sequence ID" value="NZ_MQWB01000015.1"/>
</dbReference>
<dbReference type="InParanoid" id="A0A259TTQ6"/>
<dbReference type="EMBL" id="MQWB01000015">
    <property type="protein sequence ID" value="OZC01132.1"/>
    <property type="molecule type" value="Genomic_DNA"/>
</dbReference>
<feature type="domain" description="Predicted DNA-binding protein ribbon-helix-helix" evidence="1">
    <location>
        <begin position="13"/>
        <end position="48"/>
    </location>
</feature>
<dbReference type="Pfam" id="PF12651">
    <property type="entry name" value="RHH_3"/>
    <property type="match status" value="1"/>
</dbReference>
<keyword evidence="3" id="KW-1185">Reference proteome</keyword>
<evidence type="ECO:0000313" key="2">
    <source>
        <dbReference type="EMBL" id="OZC01132.1"/>
    </source>
</evidence>